<dbReference type="InterPro" id="IPR023803">
    <property type="entry name" value="Ribosomal_bS16_dom_sf"/>
</dbReference>
<keyword evidence="6" id="KW-1185">Reference proteome</keyword>
<reference evidence="5 6" key="1">
    <citation type="submission" date="2018-11" db="EMBL/GenBank/DDBJ databases">
        <title>Parancylomarina longa gen. nov., sp. nov., isolated from sediments of southern Okinawa.</title>
        <authorList>
            <person name="Fu T."/>
        </authorList>
    </citation>
    <scope>NUCLEOTIDE SEQUENCE [LARGE SCALE GENOMIC DNA]</scope>
    <source>
        <strain evidence="5 6">T3-2 S1-C</strain>
    </source>
</reference>
<dbReference type="NCBIfam" id="NF011094">
    <property type="entry name" value="PRK14521.1"/>
    <property type="match status" value="1"/>
</dbReference>
<sequence>MPVKIRLARHGRKRNAFYHIVVADSRSPRDGKYIERIGSYNPNTNPATINLDFDKALTWLGNGAQPTDTARAILSYEGVMMKKHLLEGVKKGAFDEAAAEEKYEAWKKEKEAKINAKKDGLSKSADEAAKARFEAEAKISADRAEAIAKKAADVEAAAKAEEAKEAGDAETATEEGAEGTEA</sequence>
<evidence type="ECO:0000256" key="2">
    <source>
        <dbReference type="ARBA" id="ARBA00023274"/>
    </source>
</evidence>
<comment type="caution">
    <text evidence="5">The sequence shown here is derived from an EMBL/GenBank/DDBJ whole genome shotgun (WGS) entry which is preliminary data.</text>
</comment>
<organism evidence="5 6">
    <name type="scientific">Ancylomarina longa</name>
    <dbReference type="NCBI Taxonomy" id="2487017"/>
    <lineage>
        <taxon>Bacteria</taxon>
        <taxon>Pseudomonadati</taxon>
        <taxon>Bacteroidota</taxon>
        <taxon>Bacteroidia</taxon>
        <taxon>Marinilabiliales</taxon>
        <taxon>Marinifilaceae</taxon>
        <taxon>Ancylomarina</taxon>
    </lineage>
</organism>
<dbReference type="GO" id="GO:0015935">
    <property type="term" value="C:small ribosomal subunit"/>
    <property type="evidence" value="ECO:0007669"/>
    <property type="project" value="TreeGrafter"/>
</dbReference>
<dbReference type="HAMAP" id="MF_00385">
    <property type="entry name" value="Ribosomal_bS16"/>
    <property type="match status" value="1"/>
</dbReference>
<dbReference type="Pfam" id="PF00886">
    <property type="entry name" value="Ribosomal_S16"/>
    <property type="match status" value="1"/>
</dbReference>
<dbReference type="SUPFAM" id="SSF54565">
    <property type="entry name" value="Ribosomal protein S16"/>
    <property type="match status" value="1"/>
</dbReference>
<gene>
    <name evidence="3" type="primary">rpsP</name>
    <name evidence="5" type="ORF">DLK05_12950</name>
</gene>
<evidence type="ECO:0000313" key="5">
    <source>
        <dbReference type="EMBL" id="RUT73502.1"/>
    </source>
</evidence>
<comment type="similarity">
    <text evidence="3">Belongs to the bacterial ribosomal protein bS16 family.</text>
</comment>
<dbReference type="OrthoDB" id="9807878at2"/>
<feature type="region of interest" description="Disordered" evidence="4">
    <location>
        <begin position="150"/>
        <end position="182"/>
    </location>
</feature>
<dbReference type="GO" id="GO:0006412">
    <property type="term" value="P:translation"/>
    <property type="evidence" value="ECO:0007669"/>
    <property type="project" value="UniProtKB-UniRule"/>
</dbReference>
<dbReference type="Gene3D" id="3.30.1320.10">
    <property type="match status" value="1"/>
</dbReference>
<dbReference type="RefSeq" id="WP_127344394.1">
    <property type="nucleotide sequence ID" value="NZ_RJJX01000020.1"/>
</dbReference>
<dbReference type="PANTHER" id="PTHR12919:SF20">
    <property type="entry name" value="SMALL RIBOSOMAL SUBUNIT PROTEIN BS16M"/>
    <property type="match status" value="1"/>
</dbReference>
<dbReference type="EMBL" id="RJJX01000020">
    <property type="protein sequence ID" value="RUT73502.1"/>
    <property type="molecule type" value="Genomic_DNA"/>
</dbReference>
<evidence type="ECO:0000313" key="6">
    <source>
        <dbReference type="Proteomes" id="UP000282985"/>
    </source>
</evidence>
<keyword evidence="2 3" id="KW-0687">Ribonucleoprotein</keyword>
<dbReference type="AlphaFoldDB" id="A0A434AGI2"/>
<dbReference type="NCBIfam" id="TIGR00002">
    <property type="entry name" value="S16"/>
    <property type="match status" value="1"/>
</dbReference>
<dbReference type="PROSITE" id="PS00732">
    <property type="entry name" value="RIBOSOMAL_S16"/>
    <property type="match status" value="1"/>
</dbReference>
<dbReference type="GO" id="GO:0005737">
    <property type="term" value="C:cytoplasm"/>
    <property type="evidence" value="ECO:0007669"/>
    <property type="project" value="UniProtKB-ARBA"/>
</dbReference>
<accession>A0A434AGI2</accession>
<name>A0A434AGI2_9BACT</name>
<feature type="compositionally biased region" description="Basic and acidic residues" evidence="4">
    <location>
        <begin position="150"/>
        <end position="167"/>
    </location>
</feature>
<protein>
    <recommendedName>
        <fullName evidence="3">Small ribosomal subunit protein bS16</fullName>
    </recommendedName>
</protein>
<dbReference type="InterPro" id="IPR000307">
    <property type="entry name" value="Ribosomal_bS16"/>
</dbReference>
<proteinExistence type="inferred from homology"/>
<dbReference type="Proteomes" id="UP000282985">
    <property type="component" value="Unassembled WGS sequence"/>
</dbReference>
<keyword evidence="1 3" id="KW-0689">Ribosomal protein</keyword>
<evidence type="ECO:0000256" key="3">
    <source>
        <dbReference type="HAMAP-Rule" id="MF_00385"/>
    </source>
</evidence>
<evidence type="ECO:0000256" key="4">
    <source>
        <dbReference type="SAM" id="MobiDB-lite"/>
    </source>
</evidence>
<evidence type="ECO:0000256" key="1">
    <source>
        <dbReference type="ARBA" id="ARBA00022980"/>
    </source>
</evidence>
<feature type="compositionally biased region" description="Acidic residues" evidence="4">
    <location>
        <begin position="171"/>
        <end position="182"/>
    </location>
</feature>
<dbReference type="GO" id="GO:0003735">
    <property type="term" value="F:structural constituent of ribosome"/>
    <property type="evidence" value="ECO:0007669"/>
    <property type="project" value="InterPro"/>
</dbReference>
<dbReference type="PANTHER" id="PTHR12919">
    <property type="entry name" value="30S RIBOSOMAL PROTEIN S16"/>
    <property type="match status" value="1"/>
</dbReference>
<dbReference type="InterPro" id="IPR020592">
    <property type="entry name" value="Ribosomal_bS16_CS"/>
</dbReference>